<evidence type="ECO:0000256" key="1">
    <source>
        <dbReference type="SAM" id="Phobius"/>
    </source>
</evidence>
<feature type="transmembrane region" description="Helical" evidence="1">
    <location>
        <begin position="37"/>
        <end position="63"/>
    </location>
</feature>
<dbReference type="EMBL" id="JANBPK010001591">
    <property type="protein sequence ID" value="KAJ2921498.1"/>
    <property type="molecule type" value="Genomic_DNA"/>
</dbReference>
<accession>A0A9W8IZH9</accession>
<reference evidence="2" key="1">
    <citation type="submission" date="2022-06" db="EMBL/GenBank/DDBJ databases">
        <title>Genome Sequence of Candolleomyces eurysporus.</title>
        <authorList>
            <person name="Buettner E."/>
        </authorList>
    </citation>
    <scope>NUCLEOTIDE SEQUENCE</scope>
    <source>
        <strain evidence="2">VTCC 930004</strain>
    </source>
</reference>
<keyword evidence="3" id="KW-1185">Reference proteome</keyword>
<dbReference type="AlphaFoldDB" id="A0A9W8IZH9"/>
<feature type="non-terminal residue" evidence="2">
    <location>
        <position position="1"/>
    </location>
</feature>
<keyword evidence="1" id="KW-0472">Membrane</keyword>
<feature type="transmembrane region" description="Helical" evidence="1">
    <location>
        <begin position="12"/>
        <end position="31"/>
    </location>
</feature>
<feature type="transmembrane region" description="Helical" evidence="1">
    <location>
        <begin position="75"/>
        <end position="94"/>
    </location>
</feature>
<sequence length="223" mass="24608">MTQQFVNNRRAFYIFVVLLAAGVLGISANFASILGGFIIFALIVASLNILIFLLSVQSPALILCGLNRVSRFSSFFFFGILWLVASAWATDIIGDTHCHNLEGSTDASNGRSISSSSSCKQMKVVQAFSWALFAAYLIALHVLFKLIGHAKRLGRHDINYAPIRELPWFYEMPGYYPNDGRYGHYAGGYPQYPISSAGQPMAMQPAMPMNSAMQQPQVTHITV</sequence>
<feature type="transmembrane region" description="Helical" evidence="1">
    <location>
        <begin position="127"/>
        <end position="147"/>
    </location>
</feature>
<evidence type="ECO:0000313" key="3">
    <source>
        <dbReference type="Proteomes" id="UP001140091"/>
    </source>
</evidence>
<protein>
    <recommendedName>
        <fullName evidence="4">MARVEL domain-containing protein</fullName>
    </recommendedName>
</protein>
<dbReference type="Proteomes" id="UP001140091">
    <property type="component" value="Unassembled WGS sequence"/>
</dbReference>
<gene>
    <name evidence="2" type="ORF">H1R20_g15600</name>
</gene>
<proteinExistence type="predicted"/>
<keyword evidence="1" id="KW-0812">Transmembrane</keyword>
<evidence type="ECO:0008006" key="4">
    <source>
        <dbReference type="Google" id="ProtNLM"/>
    </source>
</evidence>
<dbReference type="OrthoDB" id="3264219at2759"/>
<evidence type="ECO:0000313" key="2">
    <source>
        <dbReference type="EMBL" id="KAJ2921498.1"/>
    </source>
</evidence>
<comment type="caution">
    <text evidence="2">The sequence shown here is derived from an EMBL/GenBank/DDBJ whole genome shotgun (WGS) entry which is preliminary data.</text>
</comment>
<name>A0A9W8IZH9_9AGAR</name>
<organism evidence="2 3">
    <name type="scientific">Candolleomyces eurysporus</name>
    <dbReference type="NCBI Taxonomy" id="2828524"/>
    <lineage>
        <taxon>Eukaryota</taxon>
        <taxon>Fungi</taxon>
        <taxon>Dikarya</taxon>
        <taxon>Basidiomycota</taxon>
        <taxon>Agaricomycotina</taxon>
        <taxon>Agaricomycetes</taxon>
        <taxon>Agaricomycetidae</taxon>
        <taxon>Agaricales</taxon>
        <taxon>Agaricineae</taxon>
        <taxon>Psathyrellaceae</taxon>
        <taxon>Candolleomyces</taxon>
    </lineage>
</organism>
<keyword evidence="1" id="KW-1133">Transmembrane helix</keyword>